<gene>
    <name evidence="1" type="ORF">RPERSI_LOCUS14173</name>
</gene>
<proteinExistence type="predicted"/>
<evidence type="ECO:0000313" key="2">
    <source>
        <dbReference type="Proteomes" id="UP000789920"/>
    </source>
</evidence>
<organism evidence="1 2">
    <name type="scientific">Racocetra persica</name>
    <dbReference type="NCBI Taxonomy" id="160502"/>
    <lineage>
        <taxon>Eukaryota</taxon>
        <taxon>Fungi</taxon>
        <taxon>Fungi incertae sedis</taxon>
        <taxon>Mucoromycota</taxon>
        <taxon>Glomeromycotina</taxon>
        <taxon>Glomeromycetes</taxon>
        <taxon>Diversisporales</taxon>
        <taxon>Gigasporaceae</taxon>
        <taxon>Racocetra</taxon>
    </lineage>
</organism>
<reference evidence="1" key="1">
    <citation type="submission" date="2021-06" db="EMBL/GenBank/DDBJ databases">
        <authorList>
            <person name="Kallberg Y."/>
            <person name="Tangrot J."/>
            <person name="Rosling A."/>
        </authorList>
    </citation>
    <scope>NUCLEOTIDE SEQUENCE</scope>
    <source>
        <strain evidence="1">MA461A</strain>
    </source>
</reference>
<name>A0ACA9QGQ2_9GLOM</name>
<feature type="non-terminal residue" evidence="1">
    <location>
        <position position="1"/>
    </location>
</feature>
<evidence type="ECO:0000313" key="1">
    <source>
        <dbReference type="EMBL" id="CAG8750874.1"/>
    </source>
</evidence>
<accession>A0ACA9QGQ2</accession>
<comment type="caution">
    <text evidence="1">The sequence shown here is derived from an EMBL/GenBank/DDBJ whole genome shotgun (WGS) entry which is preliminary data.</text>
</comment>
<dbReference type="Proteomes" id="UP000789920">
    <property type="component" value="Unassembled WGS sequence"/>
</dbReference>
<dbReference type="EMBL" id="CAJVQC010032337">
    <property type="protein sequence ID" value="CAG8750874.1"/>
    <property type="molecule type" value="Genomic_DNA"/>
</dbReference>
<sequence>SSFSQAFMKSKGFCCQNEKVKLALLEPSPPAISQLLTGSDIITGERYVQDIRNILPTRFIMNVF</sequence>
<protein>
    <submittedName>
        <fullName evidence="1">23786_t:CDS:1</fullName>
    </submittedName>
</protein>
<keyword evidence="2" id="KW-1185">Reference proteome</keyword>